<evidence type="ECO:0000313" key="2">
    <source>
        <dbReference type="EMBL" id="EQA99807.1"/>
    </source>
</evidence>
<dbReference type="RefSeq" id="WP_021239836.1">
    <property type="nucleotide sequence ID" value="NZ_ATHO01000162.1"/>
</dbReference>
<proteinExistence type="predicted"/>
<dbReference type="PATRIC" id="fig|1329909.3.peg.3688"/>
<reference evidence="2 3" key="1">
    <citation type="journal article" date="2013" name="Genome Announc.">
        <title>Draft Genome Sequence of Sphingobium quisquiliarum Strain P25T, a Novel Hexachlorocyclohexane (HCH)-Degrading Bacterium Isolated from an HCH Dumpsite.</title>
        <authorList>
            <person name="Kumar Singh A."/>
            <person name="Sangwan N."/>
            <person name="Sharma A."/>
            <person name="Gupta V."/>
            <person name="Khurana J.P."/>
            <person name="Lal R."/>
        </authorList>
    </citation>
    <scope>NUCLEOTIDE SEQUENCE [LARGE SCALE GENOMIC DNA]</scope>
    <source>
        <strain evidence="2 3">P25</strain>
    </source>
</reference>
<dbReference type="AlphaFoldDB" id="T0GIF3"/>
<comment type="caution">
    <text evidence="2">The sequence shown here is derived from an EMBL/GenBank/DDBJ whole genome shotgun (WGS) entry which is preliminary data.</text>
</comment>
<sequence>MTSGRDDRKERLAQALRDNLRRRKAQARAGAAESPPVEPGSDRRDP</sequence>
<protein>
    <submittedName>
        <fullName evidence="2">Uncharacterized protein</fullName>
    </submittedName>
</protein>
<gene>
    <name evidence="2" type="ORF">L288_19175</name>
</gene>
<name>T0GIF3_9SPHN</name>
<dbReference type="Proteomes" id="UP000015525">
    <property type="component" value="Unassembled WGS sequence"/>
</dbReference>
<accession>T0GIF3</accession>
<evidence type="ECO:0000313" key="3">
    <source>
        <dbReference type="Proteomes" id="UP000015525"/>
    </source>
</evidence>
<feature type="region of interest" description="Disordered" evidence="1">
    <location>
        <begin position="17"/>
        <end position="46"/>
    </location>
</feature>
<dbReference type="EMBL" id="ATHO01000162">
    <property type="protein sequence ID" value="EQA99807.1"/>
    <property type="molecule type" value="Genomic_DNA"/>
</dbReference>
<keyword evidence="3" id="KW-1185">Reference proteome</keyword>
<evidence type="ECO:0000256" key="1">
    <source>
        <dbReference type="SAM" id="MobiDB-lite"/>
    </source>
</evidence>
<organism evidence="2 3">
    <name type="scientific">Sphingobium quisquiliarum P25</name>
    <dbReference type="NCBI Taxonomy" id="1329909"/>
    <lineage>
        <taxon>Bacteria</taxon>
        <taxon>Pseudomonadati</taxon>
        <taxon>Pseudomonadota</taxon>
        <taxon>Alphaproteobacteria</taxon>
        <taxon>Sphingomonadales</taxon>
        <taxon>Sphingomonadaceae</taxon>
        <taxon>Sphingobium</taxon>
    </lineage>
</organism>